<dbReference type="InterPro" id="IPR019072">
    <property type="entry name" value="Restrct_endonuc_II_XamI"/>
</dbReference>
<keyword evidence="1" id="KW-0378">Hydrolase</keyword>
<dbReference type="Pfam" id="PF09572">
    <property type="entry name" value="RE_XamI"/>
    <property type="match status" value="1"/>
</dbReference>
<dbReference type="Proteomes" id="UP000465622">
    <property type="component" value="Chromosome"/>
</dbReference>
<organism evidence="1 2">
    <name type="scientific">Mycolicibacterium mageritense</name>
    <name type="common">Mycobacterium mageritense</name>
    <dbReference type="NCBI Taxonomy" id="53462"/>
    <lineage>
        <taxon>Bacteria</taxon>
        <taxon>Bacillati</taxon>
        <taxon>Actinomycetota</taxon>
        <taxon>Actinomycetes</taxon>
        <taxon>Mycobacteriales</taxon>
        <taxon>Mycobacteriaceae</taxon>
        <taxon>Mycolicibacterium</taxon>
    </lineage>
</organism>
<accession>A0ABM7HSV7</accession>
<dbReference type="RefSeq" id="WP_036431395.1">
    <property type="nucleotide sequence ID" value="NZ_AP022567.1"/>
</dbReference>
<gene>
    <name evidence="1" type="ORF">MMAGJ_29290</name>
</gene>
<keyword evidence="2" id="KW-1185">Reference proteome</keyword>
<name>A0ABM7HSV7_MYCME</name>
<evidence type="ECO:0000313" key="1">
    <source>
        <dbReference type="EMBL" id="BBX33647.1"/>
    </source>
</evidence>
<proteinExistence type="predicted"/>
<dbReference type="EMBL" id="AP022567">
    <property type="protein sequence ID" value="BBX33647.1"/>
    <property type="molecule type" value="Genomic_DNA"/>
</dbReference>
<keyword evidence="1" id="KW-0540">Nuclease</keyword>
<sequence>MAQVPPPQWSEVQFAEDIAKSRALFAEARMQEPLEQYIDRFEEFRLAVEELIEGTVDLTLLKDHAVELLVRPEMLTTIRFLASPWISEDDLKVLADTTLSQQRLRADDGAGAYRVIDTILAGLDRNRFPWVSEDRNPTAAEREVAVISTAALIATERVRTARRNESKDEQEELVTAYLISRGFTQVPTRTISTLIDAPAPGEFCRESMFGSRKADLIVRLGDGRVMPIECKVSNSSTNSVKRINNDAAVKAVAWIAEFGRLGAVPAAVISGVFKVHNLVSAQTAGLTIFWSHALDELGKFLEATKAK</sequence>
<evidence type="ECO:0000313" key="2">
    <source>
        <dbReference type="Proteomes" id="UP000465622"/>
    </source>
</evidence>
<reference evidence="1 2" key="1">
    <citation type="journal article" date="2019" name="Emerg. Microbes Infect.">
        <title>Comprehensive subspecies identification of 175 nontuberculous mycobacteria species based on 7547 genomic profiles.</title>
        <authorList>
            <person name="Matsumoto Y."/>
            <person name="Kinjo T."/>
            <person name="Motooka D."/>
            <person name="Nabeya D."/>
            <person name="Jung N."/>
            <person name="Uechi K."/>
            <person name="Horii T."/>
            <person name="Iida T."/>
            <person name="Fujita J."/>
            <person name="Nakamura S."/>
        </authorList>
    </citation>
    <scope>NUCLEOTIDE SEQUENCE [LARGE SCALE GENOMIC DNA]</scope>
    <source>
        <strain evidence="1 2">JCM 12375</strain>
    </source>
</reference>
<dbReference type="GO" id="GO:0004519">
    <property type="term" value="F:endonuclease activity"/>
    <property type="evidence" value="ECO:0007669"/>
    <property type="project" value="UniProtKB-KW"/>
</dbReference>
<keyword evidence="1" id="KW-0255">Endonuclease</keyword>
<protein>
    <submittedName>
        <fullName evidence="1">Type II restriction endonuclease</fullName>
    </submittedName>
</protein>